<dbReference type="Pfam" id="PF04456">
    <property type="entry name" value="DUF503"/>
    <property type="match status" value="1"/>
</dbReference>
<dbReference type="SUPFAM" id="SSF103007">
    <property type="entry name" value="Hypothetical protein TT1725"/>
    <property type="match status" value="1"/>
</dbReference>
<evidence type="ECO:0000313" key="2">
    <source>
        <dbReference type="Proteomes" id="UP000219036"/>
    </source>
</evidence>
<proteinExistence type="predicted"/>
<keyword evidence="2" id="KW-1185">Reference proteome</keyword>
<name>A0A285NMM0_9AQUI</name>
<dbReference type="PANTHER" id="PTHR36441:SF1">
    <property type="entry name" value="DUF503 DOMAIN-CONTAINING PROTEIN"/>
    <property type="match status" value="1"/>
</dbReference>
<dbReference type="AlphaFoldDB" id="A0A285NMM0"/>
<sequence length="93" mass="10690">MIIGSIIFDFHIPYSNSLKEKRMVVRSVKEKLKSKFNVSVSEVGNQDLWQSAQIAVVTVAPDQKQVEKVMQNVINFVEANFPELHINIYKELI</sequence>
<dbReference type="EMBL" id="OBEI01000009">
    <property type="protein sequence ID" value="SNZ10207.1"/>
    <property type="molecule type" value="Genomic_DNA"/>
</dbReference>
<dbReference type="Gene3D" id="3.30.70.1120">
    <property type="entry name" value="TT1725-like"/>
    <property type="match status" value="1"/>
</dbReference>
<dbReference type="InterPro" id="IPR036746">
    <property type="entry name" value="TT1725-like_sf"/>
</dbReference>
<gene>
    <name evidence="1" type="ORF">SAMN06265182_1787</name>
</gene>
<dbReference type="OrthoDB" id="9809023at2"/>
<evidence type="ECO:0000313" key="1">
    <source>
        <dbReference type="EMBL" id="SNZ10207.1"/>
    </source>
</evidence>
<accession>A0A285NMM0</accession>
<dbReference type="PANTHER" id="PTHR36441">
    <property type="entry name" value="HYPOTHETICAL CYTOSOLIC PROTEIN"/>
    <property type="match status" value="1"/>
</dbReference>
<dbReference type="Proteomes" id="UP000219036">
    <property type="component" value="Unassembled WGS sequence"/>
</dbReference>
<evidence type="ECO:0008006" key="3">
    <source>
        <dbReference type="Google" id="ProtNLM"/>
    </source>
</evidence>
<protein>
    <recommendedName>
        <fullName evidence="3">YlxP-like protein</fullName>
    </recommendedName>
</protein>
<organism evidence="1 2">
    <name type="scientific">Persephonella hydrogeniphila</name>
    <dbReference type="NCBI Taxonomy" id="198703"/>
    <lineage>
        <taxon>Bacteria</taxon>
        <taxon>Pseudomonadati</taxon>
        <taxon>Aquificota</taxon>
        <taxon>Aquificia</taxon>
        <taxon>Aquificales</taxon>
        <taxon>Hydrogenothermaceae</taxon>
        <taxon>Persephonella</taxon>
    </lineage>
</organism>
<dbReference type="InterPro" id="IPR007546">
    <property type="entry name" value="DUF503"/>
</dbReference>
<reference evidence="2" key="1">
    <citation type="submission" date="2017-09" db="EMBL/GenBank/DDBJ databases">
        <authorList>
            <person name="Varghese N."/>
            <person name="Submissions S."/>
        </authorList>
    </citation>
    <scope>NUCLEOTIDE SEQUENCE [LARGE SCALE GENOMIC DNA]</scope>
    <source>
        <strain evidence="2">DSM 15103</strain>
    </source>
</reference>